<dbReference type="Pfam" id="PF13439">
    <property type="entry name" value="Glyco_transf_4"/>
    <property type="match status" value="1"/>
</dbReference>
<evidence type="ECO:0000313" key="5">
    <source>
        <dbReference type="Proteomes" id="UP000028709"/>
    </source>
</evidence>
<feature type="domain" description="Glycosyl transferase family 1" evidence="2">
    <location>
        <begin position="189"/>
        <end position="338"/>
    </location>
</feature>
<evidence type="ECO:0000259" key="3">
    <source>
        <dbReference type="Pfam" id="PF13439"/>
    </source>
</evidence>
<dbReference type="KEGG" id="cpip:CJF12_19085"/>
<reference evidence="4 5" key="1">
    <citation type="submission" date="2014-07" db="EMBL/GenBank/DDBJ databases">
        <title>Genome of Chryseobacterium piperi CTM.</title>
        <authorList>
            <person name="Pipes S.E."/>
            <person name="Stropko S.J."/>
            <person name="Newman J.D."/>
        </authorList>
    </citation>
    <scope>NUCLEOTIDE SEQUENCE [LARGE SCALE GENOMIC DNA]</scope>
    <source>
        <strain evidence="4 5">CTM</strain>
    </source>
</reference>
<dbReference type="GO" id="GO:0009103">
    <property type="term" value="P:lipopolysaccharide biosynthetic process"/>
    <property type="evidence" value="ECO:0007669"/>
    <property type="project" value="TreeGrafter"/>
</dbReference>
<dbReference type="AlphaFoldDB" id="A0A086BKC5"/>
<keyword evidence="1" id="KW-0808">Transferase</keyword>
<gene>
    <name evidence="4" type="ORF">IQ37_06210</name>
</gene>
<dbReference type="GO" id="GO:0016757">
    <property type="term" value="F:glycosyltransferase activity"/>
    <property type="evidence" value="ECO:0007669"/>
    <property type="project" value="InterPro"/>
</dbReference>
<dbReference type="InterPro" id="IPR001296">
    <property type="entry name" value="Glyco_trans_1"/>
</dbReference>
<dbReference type="OrthoDB" id="9801609at2"/>
<keyword evidence="5" id="KW-1185">Reference proteome</keyword>
<feature type="domain" description="Glycosyltransferase subfamily 4-like N-terminal" evidence="3">
    <location>
        <begin position="16"/>
        <end position="169"/>
    </location>
</feature>
<comment type="caution">
    <text evidence="4">The sequence shown here is derived from an EMBL/GenBank/DDBJ whole genome shotgun (WGS) entry which is preliminary data.</text>
</comment>
<accession>A0A086BKC5</accession>
<dbReference type="eggNOG" id="COG0438">
    <property type="taxonomic scope" value="Bacteria"/>
</dbReference>
<dbReference type="Gene3D" id="3.40.50.2000">
    <property type="entry name" value="Glycogen Phosphorylase B"/>
    <property type="match status" value="2"/>
</dbReference>
<organism evidence="4 5">
    <name type="scientific">Chryseobacterium piperi</name>
    <dbReference type="NCBI Taxonomy" id="558152"/>
    <lineage>
        <taxon>Bacteria</taxon>
        <taxon>Pseudomonadati</taxon>
        <taxon>Bacteroidota</taxon>
        <taxon>Flavobacteriia</taxon>
        <taxon>Flavobacteriales</taxon>
        <taxon>Weeksellaceae</taxon>
        <taxon>Chryseobacterium group</taxon>
        <taxon>Chryseobacterium</taxon>
    </lineage>
</organism>
<name>A0A086BKC5_9FLAO</name>
<dbReference type="Proteomes" id="UP000028709">
    <property type="component" value="Unassembled WGS sequence"/>
</dbReference>
<evidence type="ECO:0000256" key="1">
    <source>
        <dbReference type="ARBA" id="ARBA00022679"/>
    </source>
</evidence>
<dbReference type="PANTHER" id="PTHR46401">
    <property type="entry name" value="GLYCOSYLTRANSFERASE WBBK-RELATED"/>
    <property type="match status" value="1"/>
</dbReference>
<proteinExistence type="predicted"/>
<evidence type="ECO:0008006" key="6">
    <source>
        <dbReference type="Google" id="ProtNLM"/>
    </source>
</evidence>
<dbReference type="InterPro" id="IPR028098">
    <property type="entry name" value="Glyco_trans_4-like_N"/>
</dbReference>
<dbReference type="CDD" id="cd03809">
    <property type="entry name" value="GT4_MtfB-like"/>
    <property type="match status" value="1"/>
</dbReference>
<dbReference type="Pfam" id="PF00534">
    <property type="entry name" value="Glycos_transf_1"/>
    <property type="match status" value="1"/>
</dbReference>
<dbReference type="SUPFAM" id="SSF53756">
    <property type="entry name" value="UDP-Glycosyltransferase/glycogen phosphorylase"/>
    <property type="match status" value="1"/>
</dbReference>
<sequence length="366" mass="42864">MKIILDNIVFYLQKSGGVSVYWSELAKRFNETYEDAIFFEQTTKNENLSRKKLKLKNLEYENFPNLKIQIKRYLPFFNRIKEKSIFHSSYYRFSLSNKACNITTVHDLITDKYGRGLAKWVHYYQKKIALQRSSGIVCISENTKKDLLEYHPGLRNKNITVIYNGVSDDFYYIEKKHNLEGIDERFKNLQKDSYVLYVGHRTSYKNFDMAVMAMSFIKDDFTFVIVGEPLSNKEVSFLNNHLKGRYMIFSSLDNTKLNYLYNNAFTLLYPSSYEGFGIPVVEAFKTMCNVVAANTSSIPEVAGDGAVLIDDINAEKIAESILKLKNDLFLRDELKRKGALHAKKFSWDKTFEEYLEFYKKVFRVRN</sequence>
<dbReference type="PANTHER" id="PTHR46401:SF2">
    <property type="entry name" value="GLYCOSYLTRANSFERASE WBBK-RELATED"/>
    <property type="match status" value="1"/>
</dbReference>
<dbReference type="EMBL" id="JPRJ01000007">
    <property type="protein sequence ID" value="KFF29389.1"/>
    <property type="molecule type" value="Genomic_DNA"/>
</dbReference>
<protein>
    <recommendedName>
        <fullName evidence="6">Glycosyl transferase family 1</fullName>
    </recommendedName>
</protein>
<evidence type="ECO:0000313" key="4">
    <source>
        <dbReference type="EMBL" id="KFF29389.1"/>
    </source>
</evidence>
<dbReference type="STRING" id="558152.IQ37_06210"/>
<dbReference type="RefSeq" id="WP_034682606.1">
    <property type="nucleotide sequence ID" value="NZ_CP023049.2"/>
</dbReference>
<evidence type="ECO:0000259" key="2">
    <source>
        <dbReference type="Pfam" id="PF00534"/>
    </source>
</evidence>